<accession>A0A2P8GUM4</accession>
<evidence type="ECO:0008006" key="3">
    <source>
        <dbReference type="Google" id="ProtNLM"/>
    </source>
</evidence>
<dbReference type="InterPro" id="IPR004260">
    <property type="entry name" value="Pyr-dimer_DNA_glycosylase"/>
</dbReference>
<protein>
    <recommendedName>
        <fullName evidence="3">Pyrimidine dimer DNA glycosylase /DNA-(Apurinic or apyrimidinic site) lyase</fullName>
    </recommendedName>
</protein>
<comment type="caution">
    <text evidence="1">The sequence shown here is derived from an EMBL/GenBank/DDBJ whole genome shotgun (WGS) entry which is preliminary data.</text>
</comment>
<dbReference type="Proteomes" id="UP000241203">
    <property type="component" value="Unassembled WGS sequence"/>
</dbReference>
<dbReference type="NCBIfam" id="NF038085">
    <property type="entry name" value="MSMEG_6728_fam"/>
    <property type="match status" value="1"/>
</dbReference>
<gene>
    <name evidence="1" type="ORF">CLV49_1262</name>
</gene>
<dbReference type="EMBL" id="PYAU01000001">
    <property type="protein sequence ID" value="PSL37655.1"/>
    <property type="molecule type" value="Genomic_DNA"/>
</dbReference>
<organism evidence="1 2">
    <name type="scientific">Labedella gwakjiensis</name>
    <dbReference type="NCBI Taxonomy" id="390269"/>
    <lineage>
        <taxon>Bacteria</taxon>
        <taxon>Bacillati</taxon>
        <taxon>Actinomycetota</taxon>
        <taxon>Actinomycetes</taxon>
        <taxon>Micrococcales</taxon>
        <taxon>Microbacteriaceae</taxon>
        <taxon>Labedella</taxon>
    </lineage>
</organism>
<evidence type="ECO:0000313" key="2">
    <source>
        <dbReference type="Proteomes" id="UP000241203"/>
    </source>
</evidence>
<sequence length="165" mass="19001">MVQTFLPFADFARSARTLDTKRLGKQRVETLQVMRALTVEGYGWRNHPAARMWEGHRPSLMAYQDATCDEWERRGFTDTCREKTLEVLALPSTLFRRSLSLPAVDELRLYRAGETSPPSWLGREDVHASHRSNLVRKDPEHYMPLFPGTPPDLDYVWPVSGAEAR</sequence>
<name>A0A2P8GUM4_9MICO</name>
<reference evidence="1 2" key="1">
    <citation type="submission" date="2018-03" db="EMBL/GenBank/DDBJ databases">
        <title>Genomic Encyclopedia of Archaeal and Bacterial Type Strains, Phase II (KMG-II): from individual species to whole genera.</title>
        <authorList>
            <person name="Goeker M."/>
        </authorList>
    </citation>
    <scope>NUCLEOTIDE SEQUENCE [LARGE SCALE GENOMIC DNA]</scope>
    <source>
        <strain evidence="1 2">DSM 21548</strain>
    </source>
</reference>
<proteinExistence type="predicted"/>
<evidence type="ECO:0000313" key="1">
    <source>
        <dbReference type="EMBL" id="PSL37655.1"/>
    </source>
</evidence>
<dbReference type="AlphaFoldDB" id="A0A2P8GUM4"/>
<dbReference type="Pfam" id="PF03013">
    <property type="entry name" value="Pyr_excise"/>
    <property type="match status" value="1"/>
</dbReference>